<comment type="caution">
    <text evidence="4">The sequence shown here is derived from an EMBL/GenBank/DDBJ whole genome shotgun (WGS) entry which is preliminary data.</text>
</comment>
<evidence type="ECO:0000313" key="4">
    <source>
        <dbReference type="EMBL" id="PVZ05368.1"/>
    </source>
</evidence>
<evidence type="ECO:0000259" key="3">
    <source>
        <dbReference type="Pfam" id="PF00291"/>
    </source>
</evidence>
<dbReference type="CDD" id="cd01561">
    <property type="entry name" value="CBS_like"/>
    <property type="match status" value="1"/>
</dbReference>
<name>A0A2U1EZL8_9PSEU</name>
<dbReference type="AlphaFoldDB" id="A0A2U1EZL8"/>
<comment type="cofactor">
    <cofactor evidence="1">
        <name>pyridoxal 5'-phosphate</name>
        <dbReference type="ChEBI" id="CHEBI:597326"/>
    </cofactor>
</comment>
<dbReference type="InterPro" id="IPR050214">
    <property type="entry name" value="Cys_Synth/Cystath_Beta-Synth"/>
</dbReference>
<dbReference type="InterPro" id="IPR036052">
    <property type="entry name" value="TrpB-like_PALP_sf"/>
</dbReference>
<dbReference type="GO" id="GO:1901605">
    <property type="term" value="P:alpha-amino acid metabolic process"/>
    <property type="evidence" value="ECO:0007669"/>
    <property type="project" value="UniProtKB-ARBA"/>
</dbReference>
<dbReference type="Proteomes" id="UP000245639">
    <property type="component" value="Unassembled WGS sequence"/>
</dbReference>
<sequence length="336" mass="34944">MLRRGRRLLRVRRRLTRAPGMLTGWAAGVAATVLEAVGGTPLVCLRHVVPEDDAEVLVKLEGANPTGSYKDRMAVAILEGARGRGALRPGQRVVEFTGGSTGSSLAFVCAVLGHPLSLVTSDAFSPEKLRTMRAFGADLTVVPSEQGRITPDLFVRMRAEVDRIAADEDAFWTDQFHNNDALTGYAGLGREIVEQAGGPVDVFCAAVGTAGMLAGVAEVLRAAGPTRVVALEPASSPALTAGVGGPHRVEGTATGIVPPLLTDGVYDEARAVEEDDARILARRLAREDGVFVGTSSALNVAGALAVAREAGPGRTVVTVAADTGLKYLAGDLFDLG</sequence>
<evidence type="ECO:0000313" key="5">
    <source>
        <dbReference type="Proteomes" id="UP000245639"/>
    </source>
</evidence>
<organism evidence="4 5">
    <name type="scientific">Actinomycetospora cinnamomea</name>
    <dbReference type="NCBI Taxonomy" id="663609"/>
    <lineage>
        <taxon>Bacteria</taxon>
        <taxon>Bacillati</taxon>
        <taxon>Actinomycetota</taxon>
        <taxon>Actinomycetes</taxon>
        <taxon>Pseudonocardiales</taxon>
        <taxon>Pseudonocardiaceae</taxon>
        <taxon>Actinomycetospora</taxon>
    </lineage>
</organism>
<keyword evidence="5" id="KW-1185">Reference proteome</keyword>
<dbReference type="PANTHER" id="PTHR10314">
    <property type="entry name" value="CYSTATHIONINE BETA-SYNTHASE"/>
    <property type="match status" value="1"/>
</dbReference>
<dbReference type="Pfam" id="PF00291">
    <property type="entry name" value="PALP"/>
    <property type="match status" value="1"/>
</dbReference>
<protein>
    <submittedName>
        <fullName evidence="4">Cysteine synthase A</fullName>
    </submittedName>
</protein>
<accession>A0A2U1EZL8</accession>
<evidence type="ECO:0000256" key="1">
    <source>
        <dbReference type="ARBA" id="ARBA00001933"/>
    </source>
</evidence>
<evidence type="ECO:0000256" key="2">
    <source>
        <dbReference type="ARBA" id="ARBA00022898"/>
    </source>
</evidence>
<dbReference type="InterPro" id="IPR001926">
    <property type="entry name" value="TrpB-like_PALP"/>
</dbReference>
<gene>
    <name evidence="4" type="ORF">C8D89_11573</name>
</gene>
<dbReference type="EMBL" id="QEKW01000015">
    <property type="protein sequence ID" value="PVZ05368.1"/>
    <property type="molecule type" value="Genomic_DNA"/>
</dbReference>
<feature type="domain" description="Tryptophan synthase beta chain-like PALP" evidence="3">
    <location>
        <begin position="34"/>
        <end position="321"/>
    </location>
</feature>
<reference evidence="4 5" key="1">
    <citation type="submission" date="2018-04" db="EMBL/GenBank/DDBJ databases">
        <title>Genomic Encyclopedia of Type Strains, Phase IV (KMG-IV): sequencing the most valuable type-strain genomes for metagenomic binning, comparative biology and taxonomic classification.</title>
        <authorList>
            <person name="Goeker M."/>
        </authorList>
    </citation>
    <scope>NUCLEOTIDE SEQUENCE [LARGE SCALE GENOMIC DNA]</scope>
    <source>
        <strain evidence="4 5">DSM 45771</strain>
    </source>
</reference>
<keyword evidence="2" id="KW-0663">Pyridoxal phosphate</keyword>
<dbReference type="Gene3D" id="3.40.50.1100">
    <property type="match status" value="2"/>
</dbReference>
<proteinExistence type="predicted"/>
<dbReference type="SUPFAM" id="SSF53686">
    <property type="entry name" value="Tryptophan synthase beta subunit-like PLP-dependent enzymes"/>
    <property type="match status" value="1"/>
</dbReference>